<evidence type="ECO:0000313" key="8">
    <source>
        <dbReference type="EMBL" id="CAL1540479.1"/>
    </source>
</evidence>
<comment type="caution">
    <text evidence="8">The sequence shown here is derived from an EMBL/GenBank/DDBJ whole genome shotgun (WGS) entry which is preliminary data.</text>
</comment>
<evidence type="ECO:0000256" key="7">
    <source>
        <dbReference type="ARBA" id="ARBA00023180"/>
    </source>
</evidence>
<dbReference type="PANTHER" id="PTHR47333">
    <property type="entry name" value="VON WILLEBRAND FACTOR C AND EGF DOMAIN-CONTAINING PROTEIN"/>
    <property type="match status" value="1"/>
</dbReference>
<reference evidence="8 9" key="1">
    <citation type="submission" date="2024-04" db="EMBL/GenBank/DDBJ databases">
        <authorList>
            <consortium name="Genoscope - CEA"/>
            <person name="William W."/>
        </authorList>
    </citation>
    <scope>NUCLEOTIDE SEQUENCE [LARGE SCALE GENOMIC DNA]</scope>
</reference>
<evidence type="ECO:0008006" key="10">
    <source>
        <dbReference type="Google" id="ProtNLM"/>
    </source>
</evidence>
<sequence length="102" mass="10980">DKCQQACNNTEGGFRCSCNSGLYLDTDGQSCRATKACISKINCQHECANVNDIDVCFCPKGQKLSSDSLNCEDVDLCKANVCQEGCIEIMDNTSMSCTCNLG</sequence>
<name>A0AAV2I1H8_LYMST</name>
<evidence type="ECO:0000256" key="2">
    <source>
        <dbReference type="ARBA" id="ARBA00022525"/>
    </source>
</evidence>
<dbReference type="PANTHER" id="PTHR47333:SF4">
    <property type="entry name" value="EGF-LIKE DOMAIN-CONTAINING PROTEIN"/>
    <property type="match status" value="1"/>
</dbReference>
<keyword evidence="6" id="KW-1015">Disulfide bond</keyword>
<feature type="non-terminal residue" evidence="8">
    <location>
        <position position="102"/>
    </location>
</feature>
<keyword evidence="3" id="KW-0245">EGF-like domain</keyword>
<evidence type="ECO:0000256" key="3">
    <source>
        <dbReference type="ARBA" id="ARBA00022536"/>
    </source>
</evidence>
<evidence type="ECO:0000256" key="5">
    <source>
        <dbReference type="ARBA" id="ARBA00022737"/>
    </source>
</evidence>
<dbReference type="InterPro" id="IPR052080">
    <property type="entry name" value="vWF_C/EGF_Fibrillin"/>
</dbReference>
<feature type="non-terminal residue" evidence="8">
    <location>
        <position position="1"/>
    </location>
</feature>
<proteinExistence type="predicted"/>
<evidence type="ECO:0000256" key="1">
    <source>
        <dbReference type="ARBA" id="ARBA00004613"/>
    </source>
</evidence>
<organism evidence="8 9">
    <name type="scientific">Lymnaea stagnalis</name>
    <name type="common">Great pond snail</name>
    <name type="synonym">Helix stagnalis</name>
    <dbReference type="NCBI Taxonomy" id="6523"/>
    <lineage>
        <taxon>Eukaryota</taxon>
        <taxon>Metazoa</taxon>
        <taxon>Spiralia</taxon>
        <taxon>Lophotrochozoa</taxon>
        <taxon>Mollusca</taxon>
        <taxon>Gastropoda</taxon>
        <taxon>Heterobranchia</taxon>
        <taxon>Euthyneura</taxon>
        <taxon>Panpulmonata</taxon>
        <taxon>Hygrophila</taxon>
        <taxon>Lymnaeoidea</taxon>
        <taxon>Lymnaeidae</taxon>
        <taxon>Lymnaea</taxon>
    </lineage>
</organism>
<dbReference type="Proteomes" id="UP001497497">
    <property type="component" value="Unassembled WGS sequence"/>
</dbReference>
<keyword evidence="9" id="KW-1185">Reference proteome</keyword>
<comment type="subcellular location">
    <subcellularLocation>
        <location evidence="1">Secreted</location>
    </subcellularLocation>
</comment>
<keyword evidence="5" id="KW-0677">Repeat</keyword>
<keyword evidence="7" id="KW-0325">Glycoprotein</keyword>
<protein>
    <recommendedName>
        <fullName evidence="10">EGF-like domain-containing protein</fullName>
    </recommendedName>
</protein>
<dbReference type="InterPro" id="IPR009030">
    <property type="entry name" value="Growth_fac_rcpt_cys_sf"/>
</dbReference>
<dbReference type="Gene3D" id="2.10.25.10">
    <property type="entry name" value="Laminin"/>
    <property type="match status" value="2"/>
</dbReference>
<keyword evidence="4" id="KW-0732">Signal</keyword>
<gene>
    <name evidence="8" type="ORF">GSLYS_00014128001</name>
</gene>
<dbReference type="EMBL" id="CAXITT010000384">
    <property type="protein sequence ID" value="CAL1540479.1"/>
    <property type="molecule type" value="Genomic_DNA"/>
</dbReference>
<dbReference type="GO" id="GO:0005576">
    <property type="term" value="C:extracellular region"/>
    <property type="evidence" value="ECO:0007669"/>
    <property type="project" value="UniProtKB-SubCell"/>
</dbReference>
<keyword evidence="2" id="KW-0964">Secreted</keyword>
<evidence type="ECO:0000256" key="6">
    <source>
        <dbReference type="ARBA" id="ARBA00023157"/>
    </source>
</evidence>
<evidence type="ECO:0000313" key="9">
    <source>
        <dbReference type="Proteomes" id="UP001497497"/>
    </source>
</evidence>
<dbReference type="FunFam" id="2.10.25.10:FF:000240">
    <property type="entry name" value="Vitamin K-dependent protein S"/>
    <property type="match status" value="1"/>
</dbReference>
<evidence type="ECO:0000256" key="4">
    <source>
        <dbReference type="ARBA" id="ARBA00022729"/>
    </source>
</evidence>
<dbReference type="SUPFAM" id="SSF57184">
    <property type="entry name" value="Growth factor receptor domain"/>
    <property type="match status" value="1"/>
</dbReference>
<accession>A0AAV2I1H8</accession>
<dbReference type="AlphaFoldDB" id="A0AAV2I1H8"/>